<comment type="caution">
    <text evidence="2">The sequence shown here is derived from an EMBL/GenBank/DDBJ whole genome shotgun (WGS) entry which is preliminary data.</text>
</comment>
<protein>
    <submittedName>
        <fullName evidence="2">Uncharacterized protein</fullName>
    </submittedName>
</protein>
<reference evidence="2" key="2">
    <citation type="submission" date="2020-09" db="EMBL/GenBank/DDBJ databases">
        <authorList>
            <person name="Sun Q."/>
            <person name="Kim S."/>
        </authorList>
    </citation>
    <scope>NUCLEOTIDE SEQUENCE</scope>
    <source>
        <strain evidence="2">KCTC 23310</strain>
    </source>
</reference>
<proteinExistence type="predicted"/>
<keyword evidence="1" id="KW-0732">Signal</keyword>
<evidence type="ECO:0000313" key="3">
    <source>
        <dbReference type="Proteomes" id="UP000638981"/>
    </source>
</evidence>
<evidence type="ECO:0000313" key="2">
    <source>
        <dbReference type="EMBL" id="GHC58179.1"/>
    </source>
</evidence>
<keyword evidence="3" id="KW-1185">Reference proteome</keyword>
<accession>A0A918TQI2</accession>
<feature type="chain" id="PRO_5037066633" evidence="1">
    <location>
        <begin position="22"/>
        <end position="93"/>
    </location>
</feature>
<feature type="signal peptide" evidence="1">
    <location>
        <begin position="1"/>
        <end position="21"/>
    </location>
</feature>
<dbReference type="EMBL" id="BMYJ01000006">
    <property type="protein sequence ID" value="GHC58179.1"/>
    <property type="molecule type" value="Genomic_DNA"/>
</dbReference>
<evidence type="ECO:0000256" key="1">
    <source>
        <dbReference type="SAM" id="SignalP"/>
    </source>
</evidence>
<gene>
    <name evidence="2" type="ORF">GCM10007315_22190</name>
</gene>
<dbReference type="Proteomes" id="UP000638981">
    <property type="component" value="Unassembled WGS sequence"/>
</dbReference>
<name>A0A918TQI2_9RHOB</name>
<reference evidence="2" key="1">
    <citation type="journal article" date="2014" name="Int. J. Syst. Evol. Microbiol.">
        <title>Complete genome sequence of Corynebacterium casei LMG S-19264T (=DSM 44701T), isolated from a smear-ripened cheese.</title>
        <authorList>
            <consortium name="US DOE Joint Genome Institute (JGI-PGF)"/>
            <person name="Walter F."/>
            <person name="Albersmeier A."/>
            <person name="Kalinowski J."/>
            <person name="Ruckert C."/>
        </authorList>
    </citation>
    <scope>NUCLEOTIDE SEQUENCE</scope>
    <source>
        <strain evidence="2">KCTC 23310</strain>
    </source>
</reference>
<organism evidence="2 3">
    <name type="scientific">Neogemmobacter tilapiae</name>
    <dbReference type="NCBI Taxonomy" id="875041"/>
    <lineage>
        <taxon>Bacteria</taxon>
        <taxon>Pseudomonadati</taxon>
        <taxon>Pseudomonadota</taxon>
        <taxon>Alphaproteobacteria</taxon>
        <taxon>Rhodobacterales</taxon>
        <taxon>Paracoccaceae</taxon>
        <taxon>Neogemmobacter</taxon>
    </lineage>
</organism>
<dbReference type="AlphaFoldDB" id="A0A918TQI2"/>
<sequence length="93" mass="9998">MMKSARLTASLFILTAAPTLATETAEDANLDKVIQVFLAHECVLTPDNGAKAEQAAGLSTEDFSKAIAVLEKRGDVKINPATLEFRLNHKDCP</sequence>